<evidence type="ECO:0000313" key="1">
    <source>
        <dbReference type="EMBL" id="GFU13203.1"/>
    </source>
</evidence>
<proteinExistence type="predicted"/>
<dbReference type="Proteomes" id="UP000887013">
    <property type="component" value="Unassembled WGS sequence"/>
</dbReference>
<reference evidence="1" key="1">
    <citation type="submission" date="2020-08" db="EMBL/GenBank/DDBJ databases">
        <title>Multicomponent nature underlies the extraordinary mechanical properties of spider dragline silk.</title>
        <authorList>
            <person name="Kono N."/>
            <person name="Nakamura H."/>
            <person name="Mori M."/>
            <person name="Yoshida Y."/>
            <person name="Ohtoshi R."/>
            <person name="Malay A.D."/>
            <person name="Moran D.A.P."/>
            <person name="Tomita M."/>
            <person name="Numata K."/>
            <person name="Arakawa K."/>
        </authorList>
    </citation>
    <scope>NUCLEOTIDE SEQUENCE</scope>
</reference>
<organism evidence="1 2">
    <name type="scientific">Nephila pilipes</name>
    <name type="common">Giant wood spider</name>
    <name type="synonym">Nephila maculata</name>
    <dbReference type="NCBI Taxonomy" id="299642"/>
    <lineage>
        <taxon>Eukaryota</taxon>
        <taxon>Metazoa</taxon>
        <taxon>Ecdysozoa</taxon>
        <taxon>Arthropoda</taxon>
        <taxon>Chelicerata</taxon>
        <taxon>Arachnida</taxon>
        <taxon>Araneae</taxon>
        <taxon>Araneomorphae</taxon>
        <taxon>Entelegynae</taxon>
        <taxon>Araneoidea</taxon>
        <taxon>Nephilidae</taxon>
        <taxon>Nephila</taxon>
    </lineage>
</organism>
<keyword evidence="2" id="KW-1185">Reference proteome</keyword>
<accession>A0A8X6UBG7</accession>
<comment type="caution">
    <text evidence="1">The sequence shown here is derived from an EMBL/GenBank/DDBJ whole genome shotgun (WGS) entry which is preliminary data.</text>
</comment>
<protein>
    <submittedName>
        <fullName evidence="1">Uncharacterized protein</fullName>
    </submittedName>
</protein>
<evidence type="ECO:0000313" key="2">
    <source>
        <dbReference type="Proteomes" id="UP000887013"/>
    </source>
</evidence>
<gene>
    <name evidence="1" type="ORF">NPIL_387101</name>
</gene>
<dbReference type="AlphaFoldDB" id="A0A8X6UBG7"/>
<sequence>MLWPVVTLYFRALGLESALHSRHAGPQGANGHNSRASLSPYSALQVWCRMTFYLSMATNLRDLRAHMHAYRCTLMLQELEYIQTSRIDSSMFEMKLHHTIIE</sequence>
<name>A0A8X6UBG7_NEPPI</name>
<dbReference type="EMBL" id="BMAW01125625">
    <property type="protein sequence ID" value="GFU13203.1"/>
    <property type="molecule type" value="Genomic_DNA"/>
</dbReference>